<dbReference type="SMART" id="SM00400">
    <property type="entry name" value="ZnF_CHCC"/>
    <property type="match status" value="1"/>
</dbReference>
<dbReference type="InterPro" id="IPR036977">
    <property type="entry name" value="DNA_primase_Znf_CHC2"/>
</dbReference>
<organism evidence="2">
    <name type="scientific">viral metagenome</name>
    <dbReference type="NCBI Taxonomy" id="1070528"/>
    <lineage>
        <taxon>unclassified sequences</taxon>
        <taxon>metagenomes</taxon>
        <taxon>organismal metagenomes</taxon>
    </lineage>
</organism>
<proteinExistence type="predicted"/>
<dbReference type="Gene3D" id="3.90.580.10">
    <property type="entry name" value="Zinc finger, CHC2-type domain"/>
    <property type="match status" value="1"/>
</dbReference>
<accession>A0A6H1ZRW3</accession>
<dbReference type="Pfam" id="PF01807">
    <property type="entry name" value="Zn_ribbon_DnaG"/>
    <property type="match status" value="1"/>
</dbReference>
<dbReference type="GO" id="GO:0008270">
    <property type="term" value="F:zinc ion binding"/>
    <property type="evidence" value="ECO:0007669"/>
    <property type="project" value="InterPro"/>
</dbReference>
<feature type="domain" description="Zinc finger CHC2-type" evidence="1">
    <location>
        <begin position="154"/>
        <end position="207"/>
    </location>
</feature>
<dbReference type="EMBL" id="MT144187">
    <property type="protein sequence ID" value="QJA50314.1"/>
    <property type="molecule type" value="Genomic_DNA"/>
</dbReference>
<dbReference type="GO" id="GO:0003899">
    <property type="term" value="F:DNA-directed RNA polymerase activity"/>
    <property type="evidence" value="ECO:0007669"/>
    <property type="project" value="InterPro"/>
</dbReference>
<dbReference type="GO" id="GO:0003677">
    <property type="term" value="F:DNA binding"/>
    <property type="evidence" value="ECO:0007669"/>
    <property type="project" value="InterPro"/>
</dbReference>
<gene>
    <name evidence="2" type="ORF">TM448A01705_0014</name>
</gene>
<dbReference type="GO" id="GO:0006260">
    <property type="term" value="P:DNA replication"/>
    <property type="evidence" value="ECO:0007669"/>
    <property type="project" value="InterPro"/>
</dbReference>
<dbReference type="InterPro" id="IPR002694">
    <property type="entry name" value="Znf_CHC2"/>
</dbReference>
<evidence type="ECO:0000259" key="1">
    <source>
        <dbReference type="SMART" id="SM00400"/>
    </source>
</evidence>
<dbReference type="AlphaFoldDB" id="A0A6H1ZRW3"/>
<protein>
    <submittedName>
        <fullName evidence="2">Putative primase</fullName>
    </submittedName>
</protein>
<reference evidence="2" key="1">
    <citation type="submission" date="2020-03" db="EMBL/GenBank/DDBJ databases">
        <title>The deep terrestrial virosphere.</title>
        <authorList>
            <person name="Holmfeldt K."/>
            <person name="Nilsson E."/>
            <person name="Simone D."/>
            <person name="Lopez-Fernandez M."/>
            <person name="Wu X."/>
            <person name="de Brujin I."/>
            <person name="Lundin D."/>
            <person name="Andersson A."/>
            <person name="Bertilsson S."/>
            <person name="Dopson M."/>
        </authorList>
    </citation>
    <scope>NUCLEOTIDE SEQUENCE</scope>
    <source>
        <strain evidence="2">TM448A01705</strain>
    </source>
</reference>
<name>A0A6H1ZRW3_9ZZZZ</name>
<evidence type="ECO:0000313" key="2">
    <source>
        <dbReference type="EMBL" id="QJA50314.1"/>
    </source>
</evidence>
<dbReference type="SUPFAM" id="SSF57783">
    <property type="entry name" value="Zinc beta-ribbon"/>
    <property type="match status" value="1"/>
</dbReference>
<sequence length="208" mass="25113">MDEYMEAYYLKDGKVRNHYDDIELENKKKNREVFKNWRTELLNTSTYRKIINDKIREYTEELIDEEDYLDGVFRKRTTLGNNKESIFWNDWQIERSKMRWENIKKIIYRWQMKKKVSLGQIEDKSLNIDGAKETLICELMDSPPVIKSNGREFYKCPLHDEVKGSSFCWFKKDNKWWCFSCNIGGDSIDLYQKLHNASFKEAILTLNQ</sequence>